<dbReference type="EMBL" id="JBAKBA010000009">
    <property type="protein sequence ID" value="MEL0658642.1"/>
    <property type="molecule type" value="Genomic_DNA"/>
</dbReference>
<dbReference type="InterPro" id="IPR036388">
    <property type="entry name" value="WH-like_DNA-bd_sf"/>
</dbReference>
<proteinExistence type="inferred from homology"/>
<reference evidence="6 7" key="1">
    <citation type="submission" date="2024-02" db="EMBL/GenBank/DDBJ databases">
        <title>Bacteria isolated from the canopy kelp, Nereocystis luetkeana.</title>
        <authorList>
            <person name="Pfister C.A."/>
            <person name="Younker I.T."/>
            <person name="Light S.H."/>
        </authorList>
    </citation>
    <scope>NUCLEOTIDE SEQUENCE [LARGE SCALE GENOMIC DNA]</scope>
    <source>
        <strain evidence="6 7">TI.2.07</strain>
    </source>
</reference>
<dbReference type="PROSITE" id="PS50931">
    <property type="entry name" value="HTH_LYSR"/>
    <property type="match status" value="1"/>
</dbReference>
<evidence type="ECO:0000256" key="4">
    <source>
        <dbReference type="ARBA" id="ARBA00023163"/>
    </source>
</evidence>
<keyword evidence="3" id="KW-0238">DNA-binding</keyword>
<protein>
    <submittedName>
        <fullName evidence="6">LysR family transcriptional regulator</fullName>
    </submittedName>
</protein>
<keyword evidence="2" id="KW-0805">Transcription regulation</keyword>
<dbReference type="Gene3D" id="3.40.190.10">
    <property type="entry name" value="Periplasmic binding protein-like II"/>
    <property type="match status" value="2"/>
</dbReference>
<dbReference type="Pfam" id="PF00126">
    <property type="entry name" value="HTH_1"/>
    <property type="match status" value="1"/>
</dbReference>
<evidence type="ECO:0000256" key="2">
    <source>
        <dbReference type="ARBA" id="ARBA00023015"/>
    </source>
</evidence>
<dbReference type="Proteomes" id="UP001366060">
    <property type="component" value="Unassembled WGS sequence"/>
</dbReference>
<dbReference type="PANTHER" id="PTHR30346">
    <property type="entry name" value="TRANSCRIPTIONAL DUAL REGULATOR HCAR-RELATED"/>
    <property type="match status" value="1"/>
</dbReference>
<dbReference type="InterPro" id="IPR005119">
    <property type="entry name" value="LysR_subst-bd"/>
</dbReference>
<dbReference type="SUPFAM" id="SSF53850">
    <property type="entry name" value="Periplasmic binding protein-like II"/>
    <property type="match status" value="1"/>
</dbReference>
<dbReference type="Gene3D" id="1.10.10.10">
    <property type="entry name" value="Winged helix-like DNA-binding domain superfamily/Winged helix DNA-binding domain"/>
    <property type="match status" value="1"/>
</dbReference>
<dbReference type="CDD" id="cd08412">
    <property type="entry name" value="PBP2_PAO1_like"/>
    <property type="match status" value="1"/>
</dbReference>
<organism evidence="6 7">
    <name type="scientific">Psychromonas arctica</name>
    <dbReference type="NCBI Taxonomy" id="168275"/>
    <lineage>
        <taxon>Bacteria</taxon>
        <taxon>Pseudomonadati</taxon>
        <taxon>Pseudomonadota</taxon>
        <taxon>Gammaproteobacteria</taxon>
        <taxon>Alteromonadales</taxon>
        <taxon>Psychromonadaceae</taxon>
        <taxon>Psychromonas</taxon>
    </lineage>
</organism>
<dbReference type="PANTHER" id="PTHR30346:SF0">
    <property type="entry name" value="HCA OPERON TRANSCRIPTIONAL ACTIVATOR HCAR"/>
    <property type="match status" value="1"/>
</dbReference>
<gene>
    <name evidence="6" type="ORF">V6255_05745</name>
</gene>
<dbReference type="SUPFAM" id="SSF46785">
    <property type="entry name" value="Winged helix' DNA-binding domain"/>
    <property type="match status" value="1"/>
</dbReference>
<feature type="domain" description="HTH lysR-type" evidence="5">
    <location>
        <begin position="4"/>
        <end position="62"/>
    </location>
</feature>
<dbReference type="InterPro" id="IPR000847">
    <property type="entry name" value="LysR_HTH_N"/>
</dbReference>
<comment type="caution">
    <text evidence="6">The sequence shown here is derived from an EMBL/GenBank/DDBJ whole genome shotgun (WGS) entry which is preliminary data.</text>
</comment>
<evidence type="ECO:0000256" key="1">
    <source>
        <dbReference type="ARBA" id="ARBA00009437"/>
    </source>
</evidence>
<dbReference type="RefSeq" id="WP_341627285.1">
    <property type="nucleotide sequence ID" value="NZ_JBAKBA010000009.1"/>
</dbReference>
<evidence type="ECO:0000256" key="3">
    <source>
        <dbReference type="ARBA" id="ARBA00023125"/>
    </source>
</evidence>
<evidence type="ECO:0000313" key="6">
    <source>
        <dbReference type="EMBL" id="MEL0658642.1"/>
    </source>
</evidence>
<evidence type="ECO:0000313" key="7">
    <source>
        <dbReference type="Proteomes" id="UP001366060"/>
    </source>
</evidence>
<keyword evidence="7" id="KW-1185">Reference proteome</keyword>
<accession>A0ABU9HAH4</accession>
<evidence type="ECO:0000259" key="5">
    <source>
        <dbReference type="PROSITE" id="PS50931"/>
    </source>
</evidence>
<sequence length="301" mass="34039">MKNFTLKQLHYFSTVVETESIVEASRKLFIAQPSISIAIKNLEHTFGQQLLIRHHAQGVSLTPDGRRFYEKARELLRLSHEFEQNTLADNDKISGKISIGSFGSLAPLYIPKLIAGFKVTYPDIEIQLCDGEQHEMMIGLHRGELDLAFLYDLELDNSISKNALNAPHKPYALLAKDHPLAQKKSVTLAELSQEPMVLLDVIPSRNYFLSLFTEKNLSPKIAYTSPSVEIVRCMVGQNQGFSILVSRPATKMTYDGQQLAYIDIEDEMESSTLIMAYLKVNKPTKPASLFMDYCREHDLDN</sequence>
<comment type="similarity">
    <text evidence="1">Belongs to the LysR transcriptional regulatory family.</text>
</comment>
<dbReference type="Pfam" id="PF03466">
    <property type="entry name" value="LysR_substrate"/>
    <property type="match status" value="1"/>
</dbReference>
<dbReference type="PRINTS" id="PR00039">
    <property type="entry name" value="HTHLYSR"/>
</dbReference>
<keyword evidence="4" id="KW-0804">Transcription</keyword>
<dbReference type="InterPro" id="IPR036390">
    <property type="entry name" value="WH_DNA-bd_sf"/>
</dbReference>
<name>A0ABU9HAH4_9GAMM</name>